<reference evidence="2 3" key="2">
    <citation type="journal article" date="2018" name="New Phytol.">
        <title>High intraspecific genome diversity in the model arbuscular mycorrhizal symbiont Rhizophagus irregularis.</title>
        <authorList>
            <person name="Chen E.C.H."/>
            <person name="Morin E."/>
            <person name="Beaudet D."/>
            <person name="Noel J."/>
            <person name="Yildirir G."/>
            <person name="Ndikumana S."/>
            <person name="Charron P."/>
            <person name="St-Onge C."/>
            <person name="Giorgi J."/>
            <person name="Kruger M."/>
            <person name="Marton T."/>
            <person name="Ropars J."/>
            <person name="Grigoriev I.V."/>
            <person name="Hainaut M."/>
            <person name="Henrissat B."/>
            <person name="Roux C."/>
            <person name="Martin F."/>
            <person name="Corradi N."/>
        </authorList>
    </citation>
    <scope>NUCLEOTIDE SEQUENCE [LARGE SCALE GENOMIC DNA]</scope>
    <source>
        <strain evidence="2 3">DAOM 197198</strain>
    </source>
</reference>
<organism evidence="2 3">
    <name type="scientific">Rhizophagus irregularis (strain DAOM 181602 / DAOM 197198 / MUCL 43194)</name>
    <name type="common">Arbuscular mycorrhizal fungus</name>
    <name type="synonym">Glomus intraradices</name>
    <dbReference type="NCBI Taxonomy" id="747089"/>
    <lineage>
        <taxon>Eukaryota</taxon>
        <taxon>Fungi</taxon>
        <taxon>Fungi incertae sedis</taxon>
        <taxon>Mucoromycota</taxon>
        <taxon>Glomeromycotina</taxon>
        <taxon>Glomeromycetes</taxon>
        <taxon>Glomerales</taxon>
        <taxon>Glomeraceae</taxon>
        <taxon>Rhizophagus</taxon>
    </lineage>
</organism>
<evidence type="ECO:0000313" key="3">
    <source>
        <dbReference type="Proteomes" id="UP000018888"/>
    </source>
</evidence>
<sequence length="306" mass="35441">MGVQQSKKMTPKNHHHKQKSFASESELKHLHLITSELNNVKDLDIKYNSETIDRIVSQQYLLKHIWKGNFSSPIRDLLESGSVNALEIKCGPGTWILDMATEFSRCSFTGIDLIPIFPSEIRPKNTKFFLANKPEYLPFPPSTFSYIHINFIEHMHNEHSFCQNDIINDIINIMKCDSWLEITTWNLEFENERVGHITQKLISAMKTCFENYTSLSETISSLPSNCDQLKNTNILTNNIPVGKWGGIIGELVMQDLLITFKQHGNKICKKLEITPKQYDSYLEEFVKEIEENQTVFKTCRFYGQKI</sequence>
<accession>A0A2H5S6V9</accession>
<dbReference type="InterPro" id="IPR029063">
    <property type="entry name" value="SAM-dependent_MTases_sf"/>
</dbReference>
<gene>
    <name evidence="2" type="ORF">GLOIN_2v1519998</name>
</gene>
<evidence type="ECO:0000313" key="2">
    <source>
        <dbReference type="EMBL" id="POG80265.1"/>
    </source>
</evidence>
<dbReference type="VEuPathDB" id="FungiDB:RhiirFUN_018284"/>
<dbReference type="SUPFAM" id="SSF53335">
    <property type="entry name" value="S-adenosyl-L-methionine-dependent methyltransferases"/>
    <property type="match status" value="1"/>
</dbReference>
<dbReference type="SMR" id="A0A2H5S6V9"/>
<dbReference type="STRING" id="747089.A0A2H5S6V9"/>
<keyword evidence="3" id="KW-1185">Reference proteome</keyword>
<dbReference type="EMBL" id="AUPC02000019">
    <property type="protein sequence ID" value="POG80265.1"/>
    <property type="molecule type" value="Genomic_DNA"/>
</dbReference>
<feature type="compositionally biased region" description="Basic residues" evidence="1">
    <location>
        <begin position="9"/>
        <end position="19"/>
    </location>
</feature>
<evidence type="ECO:0000256" key="1">
    <source>
        <dbReference type="SAM" id="MobiDB-lite"/>
    </source>
</evidence>
<reference evidence="2 3" key="1">
    <citation type="journal article" date="2013" name="Proc. Natl. Acad. Sci. U.S.A.">
        <title>Genome of an arbuscular mycorrhizal fungus provides insight into the oldest plant symbiosis.</title>
        <authorList>
            <person name="Tisserant E."/>
            <person name="Malbreil M."/>
            <person name="Kuo A."/>
            <person name="Kohler A."/>
            <person name="Symeonidi A."/>
            <person name="Balestrini R."/>
            <person name="Charron P."/>
            <person name="Duensing N."/>
            <person name="Frei Dit Frey N."/>
            <person name="Gianinazzi-Pearson V."/>
            <person name="Gilbert L.B."/>
            <person name="Handa Y."/>
            <person name="Herr J.R."/>
            <person name="Hijri M."/>
            <person name="Koul R."/>
            <person name="Kawaguchi M."/>
            <person name="Krajinski F."/>
            <person name="Lammers P.J."/>
            <person name="Masclaux F.G."/>
            <person name="Murat C."/>
            <person name="Morin E."/>
            <person name="Ndikumana S."/>
            <person name="Pagni M."/>
            <person name="Petitpierre D."/>
            <person name="Requena N."/>
            <person name="Rosikiewicz P."/>
            <person name="Riley R."/>
            <person name="Saito K."/>
            <person name="San Clemente H."/>
            <person name="Shapiro H."/>
            <person name="van Tuinen D."/>
            <person name="Becard G."/>
            <person name="Bonfante P."/>
            <person name="Paszkowski U."/>
            <person name="Shachar-Hill Y.Y."/>
            <person name="Tuskan G.A."/>
            <person name="Young P.W."/>
            <person name="Sanders I.R."/>
            <person name="Henrissat B."/>
            <person name="Rensing S.A."/>
            <person name="Grigoriev I.V."/>
            <person name="Corradi N."/>
            <person name="Roux C."/>
            <person name="Martin F."/>
        </authorList>
    </citation>
    <scope>NUCLEOTIDE SEQUENCE [LARGE SCALE GENOMIC DNA]</scope>
    <source>
        <strain evidence="2 3">DAOM 197198</strain>
    </source>
</reference>
<comment type="caution">
    <text evidence="2">The sequence shown here is derived from an EMBL/GenBank/DDBJ whole genome shotgun (WGS) entry which is preliminary data.</text>
</comment>
<feature type="region of interest" description="Disordered" evidence="1">
    <location>
        <begin position="1"/>
        <end position="23"/>
    </location>
</feature>
<dbReference type="Gene3D" id="3.40.50.150">
    <property type="entry name" value="Vaccinia Virus protein VP39"/>
    <property type="match status" value="1"/>
</dbReference>
<dbReference type="AlphaFoldDB" id="A0A2H5S6V9"/>
<dbReference type="Proteomes" id="UP000018888">
    <property type="component" value="Unassembled WGS sequence"/>
</dbReference>
<protein>
    <submittedName>
        <fullName evidence="2">Uncharacterized protein</fullName>
    </submittedName>
</protein>
<name>A0A2H5S6V9_RHIID</name>
<proteinExistence type="predicted"/>